<dbReference type="EMBL" id="MKKK01000012">
    <property type="protein sequence ID" value="OEY97144.1"/>
    <property type="molecule type" value="Genomic_DNA"/>
</dbReference>
<dbReference type="OrthoDB" id="8949626at2"/>
<name>A0A1E7RCQ0_9GAMM</name>
<keyword evidence="1" id="KW-0472">Membrane</keyword>
<feature type="transmembrane region" description="Helical" evidence="1">
    <location>
        <begin position="30"/>
        <end position="48"/>
    </location>
</feature>
<keyword evidence="1" id="KW-0812">Transmembrane</keyword>
<feature type="transmembrane region" description="Helical" evidence="1">
    <location>
        <begin position="55"/>
        <end position="81"/>
    </location>
</feature>
<feature type="transmembrane region" description="Helical" evidence="1">
    <location>
        <begin position="458"/>
        <end position="475"/>
    </location>
</feature>
<evidence type="ECO:0008006" key="4">
    <source>
        <dbReference type="Google" id="ProtNLM"/>
    </source>
</evidence>
<feature type="transmembrane region" description="Helical" evidence="1">
    <location>
        <begin position="7"/>
        <end position="24"/>
    </location>
</feature>
<reference evidence="2 3" key="1">
    <citation type="submission" date="2016-09" db="EMBL/GenBank/DDBJ databases">
        <authorList>
            <person name="Capua I."/>
            <person name="De Benedictis P."/>
            <person name="Joannis T."/>
            <person name="Lombin L.H."/>
            <person name="Cattoli G."/>
        </authorList>
    </citation>
    <scope>NUCLEOTIDE SEQUENCE [LARGE SCALE GENOMIC DNA]</scope>
    <source>
        <strain evidence="2 3">ANC 4671</strain>
    </source>
</reference>
<protein>
    <recommendedName>
        <fullName evidence="4">O-antigen polysaccharide polymerase Wzy</fullName>
    </recommendedName>
</protein>
<keyword evidence="1" id="KW-1133">Transmembrane helix</keyword>
<proteinExistence type="predicted"/>
<dbReference type="RefSeq" id="WP_070069293.1">
    <property type="nucleotide sequence ID" value="NZ_MKKK01000012.1"/>
</dbReference>
<feature type="transmembrane region" description="Helical" evidence="1">
    <location>
        <begin position="93"/>
        <end position="113"/>
    </location>
</feature>
<comment type="caution">
    <text evidence="2">The sequence shown here is derived from an EMBL/GenBank/DDBJ whole genome shotgun (WGS) entry which is preliminary data.</text>
</comment>
<feature type="transmembrane region" description="Helical" evidence="1">
    <location>
        <begin position="254"/>
        <end position="278"/>
    </location>
</feature>
<dbReference type="STRING" id="1262585.BJI46_01565"/>
<evidence type="ECO:0000313" key="3">
    <source>
        <dbReference type="Proteomes" id="UP000185895"/>
    </source>
</evidence>
<gene>
    <name evidence="2" type="ORF">BJI46_01565</name>
</gene>
<keyword evidence="3" id="KW-1185">Reference proteome</keyword>
<organism evidence="2 3">
    <name type="scientific">Acinetobacter qingfengensis</name>
    <dbReference type="NCBI Taxonomy" id="1262585"/>
    <lineage>
        <taxon>Bacteria</taxon>
        <taxon>Pseudomonadati</taxon>
        <taxon>Pseudomonadota</taxon>
        <taxon>Gammaproteobacteria</taxon>
        <taxon>Moraxellales</taxon>
        <taxon>Moraxellaceae</taxon>
        <taxon>Acinetobacter</taxon>
    </lineage>
</organism>
<evidence type="ECO:0000313" key="2">
    <source>
        <dbReference type="EMBL" id="OEY97144.1"/>
    </source>
</evidence>
<dbReference type="Proteomes" id="UP000185895">
    <property type="component" value="Unassembled WGS sequence"/>
</dbReference>
<dbReference type="AlphaFoldDB" id="A0A1E7RCQ0"/>
<feature type="transmembrane region" description="Helical" evidence="1">
    <location>
        <begin position="225"/>
        <end position="242"/>
    </location>
</feature>
<sequence length="515" mass="58904">MNIKKNSLNIVLFVSIFAIVQFFIDFTYQNVLSTLITWFLSILGILYIKQTLCKGYFLSLLIVASVILSTQLGPLIFQTLYLTPVSFNLQMSYMVFLYTGVMLCSLILGHFIYVNSKPFKRLQLSINDIFKNKLILFQDVSGGFVLLLTSLSFFAIYFGGVNDVEIGDVGGKFLAIFSFFTMLPLVYFYQGIENNKRSQSYYFYVIGLYFIALVILGIMKNSRGTFANFALFFIFILFYLIYCNRIKITKQRLVIGLALIIPMVALFNFLGLVSGAILQARSLRSDINGFGLVIETFNILLNMHSGEISKSDIGVNANVNFSSYNEFYLNNDFLARLVTIKFDDNMLFYSKDISFDKYFEINQFFYDKTVSLLPQPLINIFTNDFNKSNYIYSYGDWIYSLAGQGGIGGFKLGSVAVSGLNLSGLFFYVILIIFSPFLFSLIDALSFRVLYKKNNYRVVLSVMSILLLQPIFMLFNGDSLMGIIDFLLRGLWQAIFAYCLLLFLYKFLFKLLKNS</sequence>
<feature type="transmembrane region" description="Helical" evidence="1">
    <location>
        <begin position="425"/>
        <end position="446"/>
    </location>
</feature>
<evidence type="ECO:0000256" key="1">
    <source>
        <dbReference type="SAM" id="Phobius"/>
    </source>
</evidence>
<feature type="transmembrane region" description="Helical" evidence="1">
    <location>
        <begin position="201"/>
        <end position="219"/>
    </location>
</feature>
<feature type="transmembrane region" description="Helical" evidence="1">
    <location>
        <begin position="134"/>
        <end position="158"/>
    </location>
</feature>
<accession>A0A1E7RCQ0</accession>
<feature type="transmembrane region" description="Helical" evidence="1">
    <location>
        <begin position="170"/>
        <end position="189"/>
    </location>
</feature>
<feature type="transmembrane region" description="Helical" evidence="1">
    <location>
        <begin position="490"/>
        <end position="509"/>
    </location>
</feature>